<dbReference type="AlphaFoldDB" id="A0A1H4E5D0"/>
<proteinExistence type="predicted"/>
<accession>A0A1H4E5D0</accession>
<dbReference type="Proteomes" id="UP000199409">
    <property type="component" value="Unassembled WGS sequence"/>
</dbReference>
<gene>
    <name evidence="1" type="ORF">SAMN05660420_03236</name>
</gene>
<protein>
    <submittedName>
        <fullName evidence="1">Soluble P-type ATPase</fullName>
    </submittedName>
</protein>
<name>A0A1H4E5D0_9BACT</name>
<dbReference type="STRING" id="37625.SAMN05660420_03236"/>
<sequence length="156" mass="16581">MLQITVPGCGELKFNDLVLDFNGTLACDGLLIPGVQERLLQLAEKLKIHLITADTFGSVEQEVTAIPCELAVISTTAQAKEKLDYINTLGAETAVAVGNGRNDQLMLKAAKLSMVIAQTEGASMAAVLAADILVPDIRAALDLLLKPQRLIATLRT</sequence>
<dbReference type="Gene3D" id="3.40.50.1000">
    <property type="entry name" value="HAD superfamily/HAD-like"/>
    <property type="match status" value="1"/>
</dbReference>
<evidence type="ECO:0000313" key="2">
    <source>
        <dbReference type="Proteomes" id="UP000199409"/>
    </source>
</evidence>
<keyword evidence="2" id="KW-1185">Reference proteome</keyword>
<dbReference type="EMBL" id="FNQN01000013">
    <property type="protein sequence ID" value="SEA80223.1"/>
    <property type="molecule type" value="Genomic_DNA"/>
</dbReference>
<organism evidence="1 2">
    <name type="scientific">Desulfuromusa kysingii</name>
    <dbReference type="NCBI Taxonomy" id="37625"/>
    <lineage>
        <taxon>Bacteria</taxon>
        <taxon>Pseudomonadati</taxon>
        <taxon>Thermodesulfobacteriota</taxon>
        <taxon>Desulfuromonadia</taxon>
        <taxon>Desulfuromonadales</taxon>
        <taxon>Geopsychrobacteraceae</taxon>
        <taxon>Desulfuromusa</taxon>
    </lineage>
</organism>
<dbReference type="InterPro" id="IPR023214">
    <property type="entry name" value="HAD_sf"/>
</dbReference>
<dbReference type="RefSeq" id="WP_092350751.1">
    <property type="nucleotide sequence ID" value="NZ_FNQN01000013.1"/>
</dbReference>
<evidence type="ECO:0000313" key="1">
    <source>
        <dbReference type="EMBL" id="SEA80223.1"/>
    </source>
</evidence>
<dbReference type="InterPro" id="IPR036412">
    <property type="entry name" value="HAD-like_sf"/>
</dbReference>
<dbReference type="SUPFAM" id="SSF56784">
    <property type="entry name" value="HAD-like"/>
    <property type="match status" value="1"/>
</dbReference>
<reference evidence="1 2" key="1">
    <citation type="submission" date="2016-10" db="EMBL/GenBank/DDBJ databases">
        <authorList>
            <person name="de Groot N.N."/>
        </authorList>
    </citation>
    <scope>NUCLEOTIDE SEQUENCE [LARGE SCALE GENOMIC DNA]</scope>
    <source>
        <strain evidence="1 2">DSM 7343</strain>
    </source>
</reference>
<dbReference type="OrthoDB" id="159409at2"/>